<organism evidence="1">
    <name type="scientific">Anguilla anguilla</name>
    <name type="common">European freshwater eel</name>
    <name type="synonym">Muraena anguilla</name>
    <dbReference type="NCBI Taxonomy" id="7936"/>
    <lineage>
        <taxon>Eukaryota</taxon>
        <taxon>Metazoa</taxon>
        <taxon>Chordata</taxon>
        <taxon>Craniata</taxon>
        <taxon>Vertebrata</taxon>
        <taxon>Euteleostomi</taxon>
        <taxon>Actinopterygii</taxon>
        <taxon>Neopterygii</taxon>
        <taxon>Teleostei</taxon>
        <taxon>Anguilliformes</taxon>
        <taxon>Anguillidae</taxon>
        <taxon>Anguilla</taxon>
    </lineage>
</organism>
<dbReference type="AlphaFoldDB" id="A0A0E9WPA6"/>
<evidence type="ECO:0000313" key="1">
    <source>
        <dbReference type="EMBL" id="JAH92207.1"/>
    </source>
</evidence>
<reference evidence="1" key="2">
    <citation type="journal article" date="2015" name="Fish Shellfish Immunol.">
        <title>Early steps in the European eel (Anguilla anguilla)-Vibrio vulnificus interaction in the gills: Role of the RtxA13 toxin.</title>
        <authorList>
            <person name="Callol A."/>
            <person name="Pajuelo D."/>
            <person name="Ebbesson L."/>
            <person name="Teles M."/>
            <person name="MacKenzie S."/>
            <person name="Amaro C."/>
        </authorList>
    </citation>
    <scope>NUCLEOTIDE SEQUENCE</scope>
</reference>
<accession>A0A0E9WPA6</accession>
<protein>
    <submittedName>
        <fullName evidence="1">Uncharacterized protein</fullName>
    </submittedName>
</protein>
<sequence length="60" mass="6669">MCVNVAALIINRIDCVVIKSFAWAEGPHFYVAFLPWPGPAFIRAKSVPAFSLSPLEGFRF</sequence>
<dbReference type="EMBL" id="GBXM01016370">
    <property type="protein sequence ID" value="JAH92207.1"/>
    <property type="molecule type" value="Transcribed_RNA"/>
</dbReference>
<name>A0A0E9WPA6_ANGAN</name>
<reference evidence="1" key="1">
    <citation type="submission" date="2014-11" db="EMBL/GenBank/DDBJ databases">
        <authorList>
            <person name="Amaro Gonzalez C."/>
        </authorList>
    </citation>
    <scope>NUCLEOTIDE SEQUENCE</scope>
</reference>
<proteinExistence type="predicted"/>